<name>A0A2P2PTF2_RHIMU</name>
<organism evidence="1">
    <name type="scientific">Rhizophora mucronata</name>
    <name type="common">Asiatic mangrove</name>
    <dbReference type="NCBI Taxonomy" id="61149"/>
    <lineage>
        <taxon>Eukaryota</taxon>
        <taxon>Viridiplantae</taxon>
        <taxon>Streptophyta</taxon>
        <taxon>Embryophyta</taxon>
        <taxon>Tracheophyta</taxon>
        <taxon>Spermatophyta</taxon>
        <taxon>Magnoliopsida</taxon>
        <taxon>eudicotyledons</taxon>
        <taxon>Gunneridae</taxon>
        <taxon>Pentapetalae</taxon>
        <taxon>rosids</taxon>
        <taxon>fabids</taxon>
        <taxon>Malpighiales</taxon>
        <taxon>Rhizophoraceae</taxon>
        <taxon>Rhizophora</taxon>
    </lineage>
</organism>
<sequence>MQLLKERYQMRQICVYSDIVLDFFFRQTHSSTGNEINPAQKNIYFR</sequence>
<dbReference type="EMBL" id="GGEC01077501">
    <property type="protein sequence ID" value="MBX57985.1"/>
    <property type="molecule type" value="Transcribed_RNA"/>
</dbReference>
<dbReference type="AlphaFoldDB" id="A0A2P2PTF2"/>
<evidence type="ECO:0000313" key="1">
    <source>
        <dbReference type="EMBL" id="MBX57985.1"/>
    </source>
</evidence>
<proteinExistence type="predicted"/>
<reference evidence="1" key="1">
    <citation type="submission" date="2018-02" db="EMBL/GenBank/DDBJ databases">
        <title>Rhizophora mucronata_Transcriptome.</title>
        <authorList>
            <person name="Meera S.P."/>
            <person name="Sreeshan A."/>
            <person name="Augustine A."/>
        </authorList>
    </citation>
    <scope>NUCLEOTIDE SEQUENCE</scope>
    <source>
        <tissue evidence="1">Leaf</tissue>
    </source>
</reference>
<accession>A0A2P2PTF2</accession>
<protein>
    <submittedName>
        <fullName evidence="1">Uncharacterized protein</fullName>
    </submittedName>
</protein>